<dbReference type="Proteomes" id="UP000314294">
    <property type="component" value="Unassembled WGS sequence"/>
</dbReference>
<reference evidence="1 2" key="1">
    <citation type="submission" date="2019-03" db="EMBL/GenBank/DDBJ databases">
        <title>First draft genome of Liparis tanakae, snailfish: a comprehensive survey of snailfish specific genes.</title>
        <authorList>
            <person name="Kim W."/>
            <person name="Song I."/>
            <person name="Jeong J.-H."/>
            <person name="Kim D."/>
            <person name="Kim S."/>
            <person name="Ryu S."/>
            <person name="Song J.Y."/>
            <person name="Lee S.K."/>
        </authorList>
    </citation>
    <scope>NUCLEOTIDE SEQUENCE [LARGE SCALE GENOMIC DNA]</scope>
    <source>
        <tissue evidence="1">Muscle</tissue>
    </source>
</reference>
<evidence type="ECO:0000313" key="1">
    <source>
        <dbReference type="EMBL" id="TNN36110.1"/>
    </source>
</evidence>
<keyword evidence="2" id="KW-1185">Reference proteome</keyword>
<gene>
    <name evidence="1" type="ORF">EYF80_053716</name>
</gene>
<dbReference type="EMBL" id="SRLO01001659">
    <property type="protein sequence ID" value="TNN36110.1"/>
    <property type="molecule type" value="Genomic_DNA"/>
</dbReference>
<sequence>MSSVKPPTGSRHVPVTNCSSRILFSLSISFTTCSSMVFFCQSVMSISCIPQSISWKKHEVQHLLLVEVAQPLQRNHLVEAVQEGFGLLLHAAREPPVRQQAEGKEAVSVSRFSAMERRVLRRTHPMYSSLFSSVTSSFSPSSFSWWVETFPRISMSWAK</sequence>
<accession>A0A4Z2F5I8</accession>
<name>A0A4Z2F5I8_9TELE</name>
<evidence type="ECO:0000313" key="2">
    <source>
        <dbReference type="Proteomes" id="UP000314294"/>
    </source>
</evidence>
<organism evidence="1 2">
    <name type="scientific">Liparis tanakae</name>
    <name type="common">Tanaka's snailfish</name>
    <dbReference type="NCBI Taxonomy" id="230148"/>
    <lineage>
        <taxon>Eukaryota</taxon>
        <taxon>Metazoa</taxon>
        <taxon>Chordata</taxon>
        <taxon>Craniata</taxon>
        <taxon>Vertebrata</taxon>
        <taxon>Euteleostomi</taxon>
        <taxon>Actinopterygii</taxon>
        <taxon>Neopterygii</taxon>
        <taxon>Teleostei</taxon>
        <taxon>Neoteleostei</taxon>
        <taxon>Acanthomorphata</taxon>
        <taxon>Eupercaria</taxon>
        <taxon>Perciformes</taxon>
        <taxon>Cottioidei</taxon>
        <taxon>Cottales</taxon>
        <taxon>Liparidae</taxon>
        <taxon>Liparis</taxon>
    </lineage>
</organism>
<proteinExistence type="predicted"/>
<dbReference type="AlphaFoldDB" id="A0A4Z2F5I8"/>
<protein>
    <submittedName>
        <fullName evidence="1">Uncharacterized protein</fullName>
    </submittedName>
</protein>
<comment type="caution">
    <text evidence="1">The sequence shown here is derived from an EMBL/GenBank/DDBJ whole genome shotgun (WGS) entry which is preliminary data.</text>
</comment>